<sequence length="186" mass="21881">MKSLSDKLKELSLFIEAHEIRSVSFDIDGTLYPLKTVEARWRKNFFRSPIRSLRFLQIRKKWENRRKGQMVEILPSDVAEFETYLESLLDETLVPLELRLWLRSLQKDVYFLTDHGGAVKLRKLGLEGTVIDCLKETQELKPHPRISEILKGKYGIVPERHLHLGDRWTDEAQAKLLGSYFQYLKP</sequence>
<dbReference type="Proteomes" id="UP001324634">
    <property type="component" value="Chromosome"/>
</dbReference>
<protein>
    <submittedName>
        <fullName evidence="1">Uncharacterized protein</fullName>
    </submittedName>
</protein>
<dbReference type="InterPro" id="IPR036412">
    <property type="entry name" value="HAD-like_sf"/>
</dbReference>
<dbReference type="EMBL" id="CP139487">
    <property type="protein sequence ID" value="WPU66941.1"/>
    <property type="molecule type" value="Genomic_DNA"/>
</dbReference>
<accession>A0AAX4HUN8</accession>
<dbReference type="AlphaFoldDB" id="A0AAX4HUN8"/>
<reference evidence="1 2" key="1">
    <citation type="submission" date="2023-11" db="EMBL/GenBank/DDBJ databases">
        <title>Peredibacter starrii A3.12.</title>
        <authorList>
            <person name="Mitchell R.J."/>
        </authorList>
    </citation>
    <scope>NUCLEOTIDE SEQUENCE [LARGE SCALE GENOMIC DNA]</scope>
    <source>
        <strain evidence="1 2">A3.12</strain>
    </source>
</reference>
<dbReference type="Gene3D" id="3.40.50.1000">
    <property type="entry name" value="HAD superfamily/HAD-like"/>
    <property type="match status" value="1"/>
</dbReference>
<dbReference type="SUPFAM" id="SSF56784">
    <property type="entry name" value="HAD-like"/>
    <property type="match status" value="1"/>
</dbReference>
<evidence type="ECO:0000313" key="2">
    <source>
        <dbReference type="Proteomes" id="UP001324634"/>
    </source>
</evidence>
<keyword evidence="2" id="KW-1185">Reference proteome</keyword>
<organism evidence="1 2">
    <name type="scientific">Peredibacter starrii</name>
    <dbReference type="NCBI Taxonomy" id="28202"/>
    <lineage>
        <taxon>Bacteria</taxon>
        <taxon>Pseudomonadati</taxon>
        <taxon>Bdellovibrionota</taxon>
        <taxon>Bacteriovoracia</taxon>
        <taxon>Bacteriovoracales</taxon>
        <taxon>Bacteriovoracaceae</taxon>
        <taxon>Peredibacter</taxon>
    </lineage>
</organism>
<gene>
    <name evidence="1" type="ORF">SOO65_09280</name>
</gene>
<dbReference type="InterPro" id="IPR023214">
    <property type="entry name" value="HAD_sf"/>
</dbReference>
<proteinExistence type="predicted"/>
<dbReference type="RefSeq" id="WP_321399640.1">
    <property type="nucleotide sequence ID" value="NZ_CP139487.1"/>
</dbReference>
<evidence type="ECO:0000313" key="1">
    <source>
        <dbReference type="EMBL" id="WPU66941.1"/>
    </source>
</evidence>
<dbReference type="KEGG" id="psti:SOO65_09280"/>
<name>A0AAX4HUN8_9BACT</name>